<proteinExistence type="predicted"/>
<dbReference type="InterPro" id="IPR014980">
    <property type="entry name" value="DOPA_dioxygen"/>
</dbReference>
<dbReference type="PANTHER" id="PTHR36423:SF2">
    <property type="entry name" value="AFR070WP"/>
    <property type="match status" value="1"/>
</dbReference>
<organism evidence="1 2">
    <name type="scientific">Vibrio furnissii</name>
    <dbReference type="NCBI Taxonomy" id="29494"/>
    <lineage>
        <taxon>Bacteria</taxon>
        <taxon>Pseudomonadati</taxon>
        <taxon>Pseudomonadota</taxon>
        <taxon>Gammaproteobacteria</taxon>
        <taxon>Vibrionales</taxon>
        <taxon>Vibrionaceae</taxon>
        <taxon>Vibrio</taxon>
    </lineage>
</organism>
<comment type="caution">
    <text evidence="1">The sequence shown here is derived from an EMBL/GenBank/DDBJ whole genome shotgun (WGS) entry which is preliminary data.</text>
</comment>
<reference evidence="1 2" key="1">
    <citation type="submission" date="2015-08" db="EMBL/GenBank/DDBJ databases">
        <title>Antibacterial properties of a collection of Vibrionaceae strains.</title>
        <authorList>
            <person name="Giubergia S."/>
        </authorList>
    </citation>
    <scope>NUCLEOTIDE SEQUENCE [LARGE SCALE GENOMIC DNA]</scope>
    <source>
        <strain evidence="1 2">S0821</strain>
    </source>
</reference>
<evidence type="ECO:0000313" key="2">
    <source>
        <dbReference type="Proteomes" id="UP000051221"/>
    </source>
</evidence>
<dbReference type="EMBL" id="LKHS01000020">
    <property type="protein sequence ID" value="KQH84369.1"/>
    <property type="molecule type" value="Genomic_DNA"/>
</dbReference>
<protein>
    <submittedName>
        <fullName evidence="1">4,5-dioxygenase</fullName>
    </submittedName>
</protein>
<dbReference type="PANTHER" id="PTHR36423">
    <property type="entry name" value="AFR070WP"/>
    <property type="match status" value="1"/>
</dbReference>
<accession>A0A0Q2M8I9</accession>
<gene>
    <name evidence="1" type="ORF">AMR76_18865</name>
</gene>
<dbReference type="PIRSF" id="PIRSF028139">
    <property type="entry name" value="DOPA-diox_rel_Mll2280"/>
    <property type="match status" value="1"/>
</dbReference>
<keyword evidence="2" id="KW-1185">Reference proteome</keyword>
<dbReference type="AlphaFoldDB" id="A0A0Q2M8I9"/>
<dbReference type="InParanoid" id="A0A0Q2M8I9"/>
<name>A0A0Q2M8I9_VIBFU</name>
<dbReference type="Proteomes" id="UP000051221">
    <property type="component" value="Unassembled WGS sequence"/>
</dbReference>
<keyword evidence="1" id="KW-0560">Oxidoreductase</keyword>
<dbReference type="GO" id="GO:0051213">
    <property type="term" value="F:dioxygenase activity"/>
    <property type="evidence" value="ECO:0007669"/>
    <property type="project" value="UniProtKB-KW"/>
</dbReference>
<dbReference type="Pfam" id="PF08883">
    <property type="entry name" value="DOPA_dioxygen"/>
    <property type="match status" value="1"/>
</dbReference>
<sequence length="115" mass="13403">MKTEKRPVNDHAMYHAHVYFDANTLPFATRLYERIGQTFPLQLGRLHQRLVGPHTMWSYQILFSHDDFDQFIPWLDQQRGELNVLVHADTGDDLADHTTHASWLGNAVDLDLSQF</sequence>
<dbReference type="InterPro" id="IPR023389">
    <property type="entry name" value="DOPA-like_sf"/>
</dbReference>
<keyword evidence="1" id="KW-0223">Dioxygenase</keyword>
<evidence type="ECO:0000313" key="1">
    <source>
        <dbReference type="EMBL" id="KQH84369.1"/>
    </source>
</evidence>
<dbReference type="SUPFAM" id="SSF143410">
    <property type="entry name" value="DOPA-like"/>
    <property type="match status" value="1"/>
</dbReference>
<dbReference type="Gene3D" id="3.30.70.1240">
    <property type="entry name" value="DOPA-like domains"/>
    <property type="match status" value="1"/>
</dbReference>